<dbReference type="Proteomes" id="UP000278351">
    <property type="component" value="Unassembled WGS sequence"/>
</dbReference>
<name>A0A3N4Q0M7_9BACT</name>
<evidence type="ECO:0000313" key="2">
    <source>
        <dbReference type="EMBL" id="RPE13155.1"/>
    </source>
</evidence>
<feature type="compositionally biased region" description="Polar residues" evidence="1">
    <location>
        <begin position="1"/>
        <end position="14"/>
    </location>
</feature>
<comment type="caution">
    <text evidence="2">The sequence shown here is derived from an EMBL/GenBank/DDBJ whole genome shotgun (WGS) entry which is preliminary data.</text>
</comment>
<organism evidence="2 3">
    <name type="scientific">Chitinophaga lutea</name>
    <dbReference type="NCBI Taxonomy" id="2488634"/>
    <lineage>
        <taxon>Bacteria</taxon>
        <taxon>Pseudomonadati</taxon>
        <taxon>Bacteroidota</taxon>
        <taxon>Chitinophagia</taxon>
        <taxon>Chitinophagales</taxon>
        <taxon>Chitinophagaceae</taxon>
        <taxon>Chitinophaga</taxon>
    </lineage>
</organism>
<dbReference type="AlphaFoldDB" id="A0A3N4Q0M7"/>
<dbReference type="EMBL" id="RPDH01000001">
    <property type="protein sequence ID" value="RPE13155.1"/>
    <property type="molecule type" value="Genomic_DNA"/>
</dbReference>
<proteinExistence type="predicted"/>
<keyword evidence="3" id="KW-1185">Reference proteome</keyword>
<evidence type="ECO:0000256" key="1">
    <source>
        <dbReference type="SAM" id="MobiDB-lite"/>
    </source>
</evidence>
<reference evidence="2 3" key="1">
    <citation type="submission" date="2018-11" db="EMBL/GenBank/DDBJ databases">
        <title>Chitinophaga lutea sp.nov., isolate from arsenic contaminated soil.</title>
        <authorList>
            <person name="Zong Y."/>
        </authorList>
    </citation>
    <scope>NUCLEOTIDE SEQUENCE [LARGE SCALE GENOMIC DNA]</scope>
    <source>
        <strain evidence="2 3">ZY74</strain>
    </source>
</reference>
<protein>
    <submittedName>
        <fullName evidence="2">Uncharacterized protein</fullName>
    </submittedName>
</protein>
<sequence>MEPIQNDNEYTTTGRGDAVGEKAGLPEHIIKTMQAIGFAKGDDDLRIQHLPGVTIITMQEPYDAFSVNDTIGFAFFTVADPDQHSRLFSITLQIQKGGDRTRTGVQLRYDHSTGFIPKSEMIKRLHELELARRIQAVKDERLQRRIELLQGLKQEPVERQDRGRGFRKF</sequence>
<gene>
    <name evidence="2" type="ORF">EGT74_06390</name>
</gene>
<dbReference type="RefSeq" id="WP_123845671.1">
    <property type="nucleotide sequence ID" value="NZ_RPDH01000001.1"/>
</dbReference>
<accession>A0A3N4Q0M7</accession>
<feature type="region of interest" description="Disordered" evidence="1">
    <location>
        <begin position="1"/>
        <end position="21"/>
    </location>
</feature>
<evidence type="ECO:0000313" key="3">
    <source>
        <dbReference type="Proteomes" id="UP000278351"/>
    </source>
</evidence>